<organism evidence="2 3">
    <name type="scientific">Streptomyces chrestomyceticus</name>
    <dbReference type="NCBI Taxonomy" id="68185"/>
    <lineage>
        <taxon>Bacteria</taxon>
        <taxon>Bacillati</taxon>
        <taxon>Actinomycetota</taxon>
        <taxon>Actinomycetes</taxon>
        <taxon>Kitasatosporales</taxon>
        <taxon>Streptomycetaceae</taxon>
        <taxon>Streptomyces</taxon>
    </lineage>
</organism>
<evidence type="ECO:0000313" key="3">
    <source>
        <dbReference type="Proteomes" id="UP001348265"/>
    </source>
</evidence>
<feature type="transmembrane region" description="Helical" evidence="1">
    <location>
        <begin position="9"/>
        <end position="28"/>
    </location>
</feature>
<dbReference type="RefSeq" id="WP_331787181.1">
    <property type="nucleotide sequence ID" value="NZ_JAVFKM010000007.1"/>
</dbReference>
<accession>A0ABU7WU99</accession>
<keyword evidence="1" id="KW-0472">Membrane</keyword>
<gene>
    <name evidence="2" type="ORF">RB636_16880</name>
</gene>
<proteinExistence type="predicted"/>
<keyword evidence="1" id="KW-0812">Transmembrane</keyword>
<evidence type="ECO:0008006" key="4">
    <source>
        <dbReference type="Google" id="ProtNLM"/>
    </source>
</evidence>
<evidence type="ECO:0000256" key="1">
    <source>
        <dbReference type="SAM" id="Phobius"/>
    </source>
</evidence>
<evidence type="ECO:0000313" key="2">
    <source>
        <dbReference type="EMBL" id="MEF3114846.1"/>
    </source>
</evidence>
<protein>
    <recommendedName>
        <fullName evidence="4">Integral membrane protein</fullName>
    </recommendedName>
</protein>
<keyword evidence="3" id="KW-1185">Reference proteome</keyword>
<reference evidence="2 3" key="1">
    <citation type="submission" date="2023-08" db="EMBL/GenBank/DDBJ databases">
        <authorList>
            <person name="Sharma P."/>
            <person name="Verma V."/>
            <person name="Mohan M.K."/>
            <person name="Dubey A.K."/>
        </authorList>
    </citation>
    <scope>NUCLEOTIDE SEQUENCE [LARGE SCALE GENOMIC DNA]</scope>
    <source>
        <strain evidence="2 3">ADP4</strain>
    </source>
</reference>
<sequence length="69" mass="8248">MWRRVAQNMVWAVPPALVFAWLTVWWDGRPWSDLLVRGLSAWVGWIVVLTVSDWRRERRSAKRTPQKTD</sequence>
<keyword evidence="1" id="KW-1133">Transmembrane helix</keyword>
<dbReference type="Proteomes" id="UP001348265">
    <property type="component" value="Unassembled WGS sequence"/>
</dbReference>
<comment type="caution">
    <text evidence="2">The sequence shown here is derived from an EMBL/GenBank/DDBJ whole genome shotgun (WGS) entry which is preliminary data.</text>
</comment>
<name>A0ABU7WU99_9ACTN</name>
<feature type="transmembrane region" description="Helical" evidence="1">
    <location>
        <begin position="34"/>
        <end position="54"/>
    </location>
</feature>
<dbReference type="EMBL" id="JAVFKM010000007">
    <property type="protein sequence ID" value="MEF3114846.1"/>
    <property type="molecule type" value="Genomic_DNA"/>
</dbReference>